<evidence type="ECO:0000259" key="1">
    <source>
        <dbReference type="Pfam" id="PF01863"/>
    </source>
</evidence>
<sequence length="239" mass="27874">MIRQATNFEYIHCKGFIAEIIRTHRIKSADLRVEEGTVSVVVPKDLPRERIEKLLKDKQRWINEKLVLYREAMPVSQKEFVSGESFSYLGRNYRLKVERAPFAPVKLIQGYLIASLPSGIDESHMVRNALVRWYRTHAETKLQEKAHRYAKIVGVEPHSIGIQTFKSRWGSCSAKGAVLFNWKIIMAPNRICDYIVIHELCHLIHHDHSAKFWKEVERVLPDYAARKEWLKVNGITLEL</sequence>
<keyword evidence="3" id="KW-1185">Reference proteome</keyword>
<evidence type="ECO:0000313" key="3">
    <source>
        <dbReference type="Proteomes" id="UP000198623"/>
    </source>
</evidence>
<dbReference type="Pfam" id="PF01863">
    <property type="entry name" value="YgjP-like"/>
    <property type="match status" value="1"/>
</dbReference>
<dbReference type="AlphaFoldDB" id="A0A1I2RCY4"/>
<dbReference type="RefSeq" id="WP_090727559.1">
    <property type="nucleotide sequence ID" value="NZ_FOOU01000006.1"/>
</dbReference>
<dbReference type="Proteomes" id="UP000198623">
    <property type="component" value="Unassembled WGS sequence"/>
</dbReference>
<organism evidence="2 3">
    <name type="scientific">Neptunomonas qingdaonensis</name>
    <dbReference type="NCBI Taxonomy" id="1045558"/>
    <lineage>
        <taxon>Bacteria</taxon>
        <taxon>Pseudomonadati</taxon>
        <taxon>Pseudomonadota</taxon>
        <taxon>Gammaproteobacteria</taxon>
        <taxon>Oceanospirillales</taxon>
        <taxon>Oceanospirillaceae</taxon>
        <taxon>Neptunomonas</taxon>
    </lineage>
</organism>
<reference evidence="3" key="1">
    <citation type="submission" date="2016-10" db="EMBL/GenBank/DDBJ databases">
        <authorList>
            <person name="Varghese N."/>
            <person name="Submissions S."/>
        </authorList>
    </citation>
    <scope>NUCLEOTIDE SEQUENCE [LARGE SCALE GENOMIC DNA]</scope>
    <source>
        <strain evidence="3">CGMCC 1.10971</strain>
    </source>
</reference>
<dbReference type="OrthoDB" id="9811177at2"/>
<protein>
    <recommendedName>
        <fullName evidence="1">YgjP-like metallopeptidase domain-containing protein</fullName>
    </recommendedName>
</protein>
<dbReference type="PANTHER" id="PTHR30399">
    <property type="entry name" value="UNCHARACTERIZED PROTEIN YGJP"/>
    <property type="match status" value="1"/>
</dbReference>
<dbReference type="PANTHER" id="PTHR30399:SF1">
    <property type="entry name" value="UTP PYROPHOSPHATASE"/>
    <property type="match status" value="1"/>
</dbReference>
<dbReference type="CDD" id="cd07344">
    <property type="entry name" value="M48_yhfN_like"/>
    <property type="match status" value="1"/>
</dbReference>
<dbReference type="InterPro" id="IPR002725">
    <property type="entry name" value="YgjP-like_metallopeptidase"/>
</dbReference>
<dbReference type="Gene3D" id="3.30.2010.10">
    <property type="entry name" value="Metalloproteases ('zincins'), catalytic domain"/>
    <property type="match status" value="1"/>
</dbReference>
<proteinExistence type="predicted"/>
<gene>
    <name evidence="2" type="ORF">SAMN05216175_10617</name>
</gene>
<feature type="domain" description="YgjP-like metallopeptidase" evidence="1">
    <location>
        <begin position="27"/>
        <end position="231"/>
    </location>
</feature>
<dbReference type="STRING" id="1045558.SAMN05216175_10617"/>
<dbReference type="EMBL" id="FOOU01000006">
    <property type="protein sequence ID" value="SFG37339.1"/>
    <property type="molecule type" value="Genomic_DNA"/>
</dbReference>
<evidence type="ECO:0000313" key="2">
    <source>
        <dbReference type="EMBL" id="SFG37339.1"/>
    </source>
</evidence>
<accession>A0A1I2RCY4</accession>
<dbReference type="InterPro" id="IPR053136">
    <property type="entry name" value="UTP_pyrophosphatase-like"/>
</dbReference>
<name>A0A1I2RCY4_9GAMM</name>